<evidence type="ECO:0000313" key="3">
    <source>
        <dbReference type="Proteomes" id="UP000261520"/>
    </source>
</evidence>
<proteinExistence type="predicted"/>
<name>A0A3B4A891_9GOBI</name>
<dbReference type="InterPro" id="IPR018154">
    <property type="entry name" value="TLV/ENV_coat_polyprotein"/>
</dbReference>
<dbReference type="Proteomes" id="UP000261520">
    <property type="component" value="Unplaced"/>
</dbReference>
<sequence length="449" mass="49872">MRSLEAGIEYTNDIRNQGWDTLVADQENKWTPTQAKTAWAGRQAKLLTLAKTKSNLLITVNNMKRNLTIDGQGCWMFLLRAHVTGTDPIYKLIICEMSNVDTPEPVLVSRLQGSGIKIKATATFTKEQVFNMATGVSDFGNNWLTMIEQASKYINKDCVAYILTNTVPGTECAEWDAVYPLTRTEKQKTIFEAKLPKGNYTCIKRWNSEINVLGKIDETQCARNLTTDRALLKMHSDIYWYCGGKILRANIPTEFTGVCALVNLIIPVEQEPIEIENHTKRPRREYKGRWGENDPMYPDGINYIHYNVQKLGNYTQEGFEAVHEQLSATSLMAFQNRIAVDMLLAERGGVCSVIGASCCVVIPNNTAADGSLTRAIGSLRAMNRSSLALVSSVLVSISVFVAILTLCGCCCISCLRSLINRLITAAISPAPEDKGVQMYLLEGSDDEEP</sequence>
<reference evidence="2" key="2">
    <citation type="submission" date="2025-09" db="UniProtKB">
        <authorList>
            <consortium name="Ensembl"/>
        </authorList>
    </citation>
    <scope>IDENTIFICATION</scope>
</reference>
<evidence type="ECO:0000313" key="2">
    <source>
        <dbReference type="Ensembl" id="ENSPMGP00000012940.1"/>
    </source>
</evidence>
<accession>A0A3B4A891</accession>
<reference evidence="2" key="1">
    <citation type="submission" date="2025-08" db="UniProtKB">
        <authorList>
            <consortium name="Ensembl"/>
        </authorList>
    </citation>
    <scope>IDENTIFICATION</scope>
</reference>
<dbReference type="STRING" id="409849.ENSPMGP00000012940"/>
<dbReference type="PANTHER" id="PTHR10424:SF80">
    <property type="entry name" value="ENVELOPE GLYCOPROTEIN"/>
    <property type="match status" value="1"/>
</dbReference>
<keyword evidence="1" id="KW-1133">Transmembrane helix</keyword>
<evidence type="ECO:0000256" key="1">
    <source>
        <dbReference type="SAM" id="Phobius"/>
    </source>
</evidence>
<organism evidence="2 3">
    <name type="scientific">Periophthalmus magnuspinnatus</name>
    <dbReference type="NCBI Taxonomy" id="409849"/>
    <lineage>
        <taxon>Eukaryota</taxon>
        <taxon>Metazoa</taxon>
        <taxon>Chordata</taxon>
        <taxon>Craniata</taxon>
        <taxon>Vertebrata</taxon>
        <taxon>Euteleostomi</taxon>
        <taxon>Actinopterygii</taxon>
        <taxon>Neopterygii</taxon>
        <taxon>Teleostei</taxon>
        <taxon>Neoteleostei</taxon>
        <taxon>Acanthomorphata</taxon>
        <taxon>Gobiaria</taxon>
        <taxon>Gobiiformes</taxon>
        <taxon>Gobioidei</taxon>
        <taxon>Gobiidae</taxon>
        <taxon>Oxudercinae</taxon>
        <taxon>Periophthalmus</taxon>
    </lineage>
</organism>
<feature type="transmembrane region" description="Helical" evidence="1">
    <location>
        <begin position="387"/>
        <end position="415"/>
    </location>
</feature>
<keyword evidence="3" id="KW-1185">Reference proteome</keyword>
<dbReference type="PANTHER" id="PTHR10424">
    <property type="entry name" value="VIRAL ENVELOPE PROTEIN"/>
    <property type="match status" value="1"/>
</dbReference>
<protein>
    <submittedName>
        <fullName evidence="2">Uncharacterized protein</fullName>
    </submittedName>
</protein>
<dbReference type="Ensembl" id="ENSPMGT00000013814.1">
    <property type="protein sequence ID" value="ENSPMGP00000012940.1"/>
    <property type="gene ID" value="ENSPMGG00000010668.1"/>
</dbReference>
<dbReference type="Gene3D" id="1.10.287.210">
    <property type="match status" value="1"/>
</dbReference>
<keyword evidence="1" id="KW-0472">Membrane</keyword>
<dbReference type="SUPFAM" id="SSF58069">
    <property type="entry name" value="Virus ectodomain"/>
    <property type="match status" value="1"/>
</dbReference>
<dbReference type="AlphaFoldDB" id="A0A3B4A891"/>
<keyword evidence="1" id="KW-0812">Transmembrane</keyword>